<dbReference type="RefSeq" id="WP_303543289.1">
    <property type="nucleotide sequence ID" value="NZ_JAUOTP010000005.1"/>
</dbReference>
<comment type="caution">
    <text evidence="2">The sequence shown here is derived from an EMBL/GenBank/DDBJ whole genome shotgun (WGS) entry which is preliminary data.</text>
</comment>
<feature type="transmembrane region" description="Helical" evidence="1">
    <location>
        <begin position="24"/>
        <end position="45"/>
    </location>
</feature>
<evidence type="ECO:0000256" key="1">
    <source>
        <dbReference type="SAM" id="Phobius"/>
    </source>
</evidence>
<reference evidence="2" key="1">
    <citation type="submission" date="2023-07" db="EMBL/GenBank/DDBJ databases">
        <authorList>
            <person name="Kim M."/>
        </authorList>
    </citation>
    <scope>NUCLEOTIDE SEQUENCE</scope>
    <source>
        <strain evidence="2">BIUV-7</strain>
    </source>
</reference>
<sequence length="229" mass="25666">MMNTYCAQPSGCFFWGLWCVLYEFQTLITGLIAIGVAVAAAVPVWRQLRDSNLQTRISHRETLANLLRAALRRYKRVDDAIADPLRRANEATSDPIGEDTAIDAEAAFYLESEFNHLLDWYLVVLMGTEHADIEGKKHALKIALDALVTTLGTAHWADHNDQHDEDRDVSDEDWAKVLAECAQAKIDAASKVKDVQRAYRNLTTAQQTWVQSLRTRIARLDLTIAAAGE</sequence>
<evidence type="ECO:0000313" key="2">
    <source>
        <dbReference type="EMBL" id="MDO6415345.1"/>
    </source>
</evidence>
<evidence type="ECO:0000313" key="3">
    <source>
        <dbReference type="Proteomes" id="UP001169764"/>
    </source>
</evidence>
<proteinExistence type="predicted"/>
<dbReference type="EMBL" id="JAUOTP010000005">
    <property type="protein sequence ID" value="MDO6415345.1"/>
    <property type="molecule type" value="Genomic_DNA"/>
</dbReference>
<keyword evidence="1" id="KW-0472">Membrane</keyword>
<keyword evidence="3" id="KW-1185">Reference proteome</keyword>
<keyword evidence="1" id="KW-1133">Transmembrane helix</keyword>
<gene>
    <name evidence="2" type="ORF">Q4F19_13205</name>
</gene>
<organism evidence="2 3">
    <name type="scientific">Sphingomonas natans</name>
    <dbReference type="NCBI Taxonomy" id="3063330"/>
    <lineage>
        <taxon>Bacteria</taxon>
        <taxon>Pseudomonadati</taxon>
        <taxon>Pseudomonadota</taxon>
        <taxon>Alphaproteobacteria</taxon>
        <taxon>Sphingomonadales</taxon>
        <taxon>Sphingomonadaceae</taxon>
        <taxon>Sphingomonas</taxon>
    </lineage>
</organism>
<name>A0ABT8YAK5_9SPHN</name>
<protein>
    <submittedName>
        <fullName evidence="2">Uncharacterized protein</fullName>
    </submittedName>
</protein>
<dbReference type="Proteomes" id="UP001169764">
    <property type="component" value="Unassembled WGS sequence"/>
</dbReference>
<accession>A0ABT8YAK5</accession>
<keyword evidence="1" id="KW-0812">Transmembrane</keyword>